<gene>
    <name evidence="3" type="ORF">niasHS_017273</name>
</gene>
<feature type="compositionally biased region" description="Low complexity" evidence="1">
    <location>
        <begin position="354"/>
        <end position="367"/>
    </location>
</feature>
<accession>A0ABD2HRF3</accession>
<reference evidence="3 4" key="1">
    <citation type="submission" date="2024-10" db="EMBL/GenBank/DDBJ databases">
        <authorList>
            <person name="Kim D."/>
        </authorList>
    </citation>
    <scope>NUCLEOTIDE SEQUENCE [LARGE SCALE GENOMIC DNA]</scope>
    <source>
        <strain evidence="3">Taebaek</strain>
    </source>
</reference>
<dbReference type="EMBL" id="JBICCN010000420">
    <property type="protein sequence ID" value="KAL3069984.1"/>
    <property type="molecule type" value="Genomic_DNA"/>
</dbReference>
<keyword evidence="2" id="KW-0812">Transmembrane</keyword>
<protein>
    <recommendedName>
        <fullName evidence="5">Serpentine Receptor, class T</fullName>
    </recommendedName>
</protein>
<feature type="compositionally biased region" description="Basic and acidic residues" evidence="1">
    <location>
        <begin position="368"/>
        <end position="378"/>
    </location>
</feature>
<dbReference type="InterPro" id="IPR019425">
    <property type="entry name" value="7TM_GPCR_serpentine_rcpt_Srt"/>
</dbReference>
<evidence type="ECO:0000313" key="3">
    <source>
        <dbReference type="EMBL" id="KAL3069984.1"/>
    </source>
</evidence>
<keyword evidence="2" id="KW-1133">Transmembrane helix</keyword>
<name>A0ABD2HRF3_HETSC</name>
<feature type="region of interest" description="Disordered" evidence="1">
    <location>
        <begin position="347"/>
        <end position="378"/>
    </location>
</feature>
<dbReference type="Proteomes" id="UP001620645">
    <property type="component" value="Unassembled WGS sequence"/>
</dbReference>
<feature type="transmembrane region" description="Helical" evidence="2">
    <location>
        <begin position="241"/>
        <end position="263"/>
    </location>
</feature>
<keyword evidence="4" id="KW-1185">Reference proteome</keyword>
<comment type="caution">
    <text evidence="3">The sequence shown here is derived from an EMBL/GenBank/DDBJ whole genome shotgun (WGS) entry which is preliminary data.</text>
</comment>
<organism evidence="3 4">
    <name type="scientific">Heterodera schachtii</name>
    <name type="common">Sugarbeet cyst nematode worm</name>
    <name type="synonym">Tylenchus schachtii</name>
    <dbReference type="NCBI Taxonomy" id="97005"/>
    <lineage>
        <taxon>Eukaryota</taxon>
        <taxon>Metazoa</taxon>
        <taxon>Ecdysozoa</taxon>
        <taxon>Nematoda</taxon>
        <taxon>Chromadorea</taxon>
        <taxon>Rhabditida</taxon>
        <taxon>Tylenchina</taxon>
        <taxon>Tylenchomorpha</taxon>
        <taxon>Tylenchoidea</taxon>
        <taxon>Heteroderidae</taxon>
        <taxon>Heteroderinae</taxon>
        <taxon>Heterodera</taxon>
    </lineage>
</organism>
<sequence length="378" mass="43178">MDLYLFHADRYQQLYNCSYDVNQVPFEDRQHIALGTMFITLAGIMELLYIPCTFAIWKHRENGCYKIMFYIAVTDMMAMLMNGIATGWLAIIGAVFCTHPNLTYILGAYGMSLWGAESTAELILALNRCMEICSPAMADILFSGYRTWLWLMLPSIYGLYWFFFTMPHPFSGIYVSWFFNPHMGYQEDLDKIYYNNVHDFHNYVVVTVIMGTYMAFSILLIMKTYKFKSSTQQSYSQKMTFIQVVLISSINAFAAGIYVYMQYFKISKALIVIGQLSWLFAHGIPSLIYLCLNKTIRKDCLKMTTGVISQITGKSIMQTSTTRMLNTTNVRTIGGGRINMATASRHGGMSRVVPTNSTMNTTPTNNGERQENEGQEKI</sequence>
<dbReference type="AlphaFoldDB" id="A0ABD2HRF3"/>
<feature type="transmembrane region" description="Helical" evidence="2">
    <location>
        <begin position="32"/>
        <end position="57"/>
    </location>
</feature>
<proteinExistence type="predicted"/>
<evidence type="ECO:0000313" key="4">
    <source>
        <dbReference type="Proteomes" id="UP001620645"/>
    </source>
</evidence>
<feature type="transmembrane region" description="Helical" evidence="2">
    <location>
        <begin position="102"/>
        <end position="126"/>
    </location>
</feature>
<evidence type="ECO:0000256" key="2">
    <source>
        <dbReference type="SAM" id="Phobius"/>
    </source>
</evidence>
<dbReference type="PANTHER" id="PTHR23021">
    <property type="entry name" value="SERPENTINE RECEPTOR, CLASS T"/>
    <property type="match status" value="1"/>
</dbReference>
<feature type="transmembrane region" description="Helical" evidence="2">
    <location>
        <begin position="200"/>
        <end position="221"/>
    </location>
</feature>
<dbReference type="SUPFAM" id="SSF81321">
    <property type="entry name" value="Family A G protein-coupled receptor-like"/>
    <property type="match status" value="1"/>
</dbReference>
<dbReference type="Gene3D" id="1.20.1070.10">
    <property type="entry name" value="Rhodopsin 7-helix transmembrane proteins"/>
    <property type="match status" value="1"/>
</dbReference>
<keyword evidence="2" id="KW-0472">Membrane</keyword>
<evidence type="ECO:0008006" key="5">
    <source>
        <dbReference type="Google" id="ProtNLM"/>
    </source>
</evidence>
<evidence type="ECO:0000256" key="1">
    <source>
        <dbReference type="SAM" id="MobiDB-lite"/>
    </source>
</evidence>
<feature type="transmembrane region" description="Helical" evidence="2">
    <location>
        <begin position="147"/>
        <end position="164"/>
    </location>
</feature>
<feature type="transmembrane region" description="Helical" evidence="2">
    <location>
        <begin position="69"/>
        <end position="96"/>
    </location>
</feature>
<dbReference type="PANTHER" id="PTHR23021:SF11">
    <property type="entry name" value="SERPENTINE RECEPTOR, CLASS T"/>
    <property type="match status" value="1"/>
</dbReference>
<dbReference type="Pfam" id="PF10321">
    <property type="entry name" value="7TM_GPCR_Srt"/>
    <property type="match status" value="1"/>
</dbReference>
<feature type="transmembrane region" description="Helical" evidence="2">
    <location>
        <begin position="269"/>
        <end position="292"/>
    </location>
</feature>